<sequence>MVGFLLDWLHALISLVLLLALAELLLPDGSMRPYVRVILGVVLAVAVIRPFVQLGAFQWSLPALTLPPPPRGEPVAEGRRLALALQDRARREAEGQAALQAARLVELRLGVRPAATTVELAPDGWVESIHVSLGEAGQDGAVPAPAGGDPANGGDGGAGSPPRGGAGGTAGPARRAVAVSVAPVDSVKVVPFRVGEGPAGPPAGGGDPRPAPQAPGGGDLREQVRALLAGFYQVPADRVQVEP</sequence>
<feature type="region of interest" description="Disordered" evidence="1">
    <location>
        <begin position="137"/>
        <end position="172"/>
    </location>
</feature>
<dbReference type="EMBL" id="AP014924">
    <property type="protein sequence ID" value="BAS28432.1"/>
    <property type="molecule type" value="Genomic_DNA"/>
</dbReference>
<evidence type="ECO:0000313" key="3">
    <source>
        <dbReference type="EMBL" id="BAS28432.1"/>
    </source>
</evidence>
<feature type="transmembrane region" description="Helical" evidence="2">
    <location>
        <begin position="6"/>
        <end position="26"/>
    </location>
</feature>
<feature type="compositionally biased region" description="Gly residues" evidence="1">
    <location>
        <begin position="150"/>
        <end position="170"/>
    </location>
</feature>
<keyword evidence="2" id="KW-0812">Transmembrane</keyword>
<protein>
    <recommendedName>
        <fullName evidence="5">Stage III sporulation protein AF</fullName>
    </recommendedName>
</protein>
<keyword evidence="4" id="KW-1185">Reference proteome</keyword>
<evidence type="ECO:0000256" key="2">
    <source>
        <dbReference type="SAM" id="Phobius"/>
    </source>
</evidence>
<reference evidence="4" key="2">
    <citation type="journal article" date="2016" name="Int. J. Syst. Evol. Microbiol.">
        <title>Complete genome sequence and cell structure of Limnochorda pilosa, a Gram-negative spore-former within the phylum Firmicutes.</title>
        <authorList>
            <person name="Watanabe M."/>
            <person name="Kojima H."/>
            <person name="Fukui M."/>
        </authorList>
    </citation>
    <scope>NUCLEOTIDE SEQUENCE [LARGE SCALE GENOMIC DNA]</scope>
    <source>
        <strain evidence="4">HC45</strain>
    </source>
</reference>
<dbReference type="InterPro" id="IPR014245">
    <property type="entry name" value="Spore_III_AF"/>
</dbReference>
<reference evidence="4" key="1">
    <citation type="submission" date="2015-07" db="EMBL/GenBank/DDBJ databases">
        <title>Complete genome sequence and phylogenetic analysis of Limnochorda pilosa.</title>
        <authorList>
            <person name="Watanabe M."/>
            <person name="Kojima H."/>
            <person name="Fukui M."/>
        </authorList>
    </citation>
    <scope>NUCLEOTIDE SEQUENCE [LARGE SCALE GENOMIC DNA]</scope>
    <source>
        <strain evidence="4">HC45</strain>
    </source>
</reference>
<gene>
    <name evidence="3" type="ORF">LIP_2602</name>
</gene>
<keyword evidence="2" id="KW-1133">Transmembrane helix</keyword>
<dbReference type="Proteomes" id="UP000065807">
    <property type="component" value="Chromosome"/>
</dbReference>
<organism evidence="3 4">
    <name type="scientific">Limnochorda pilosa</name>
    <dbReference type="NCBI Taxonomy" id="1555112"/>
    <lineage>
        <taxon>Bacteria</taxon>
        <taxon>Bacillati</taxon>
        <taxon>Bacillota</taxon>
        <taxon>Limnochordia</taxon>
        <taxon>Limnochordales</taxon>
        <taxon>Limnochordaceae</taxon>
        <taxon>Limnochorda</taxon>
    </lineage>
</organism>
<evidence type="ECO:0000313" key="4">
    <source>
        <dbReference type="Proteomes" id="UP000065807"/>
    </source>
</evidence>
<dbReference type="Pfam" id="PF09581">
    <property type="entry name" value="Spore_III_AF"/>
    <property type="match status" value="1"/>
</dbReference>
<keyword evidence="2" id="KW-0472">Membrane</keyword>
<accession>A0A0K2SN53</accession>
<feature type="compositionally biased region" description="Low complexity" evidence="1">
    <location>
        <begin position="137"/>
        <end position="149"/>
    </location>
</feature>
<evidence type="ECO:0000256" key="1">
    <source>
        <dbReference type="SAM" id="MobiDB-lite"/>
    </source>
</evidence>
<evidence type="ECO:0008006" key="5">
    <source>
        <dbReference type="Google" id="ProtNLM"/>
    </source>
</evidence>
<feature type="region of interest" description="Disordered" evidence="1">
    <location>
        <begin position="192"/>
        <end position="219"/>
    </location>
</feature>
<dbReference type="AlphaFoldDB" id="A0A0K2SN53"/>
<dbReference type="STRING" id="1555112.LIP_2602"/>
<proteinExistence type="predicted"/>
<dbReference type="KEGG" id="lpil:LIP_2602"/>
<feature type="transmembrane region" description="Helical" evidence="2">
    <location>
        <begin position="33"/>
        <end position="52"/>
    </location>
</feature>
<name>A0A0K2SN53_LIMPI</name>